<dbReference type="PRINTS" id="PR00173">
    <property type="entry name" value="EDTRNSPORT"/>
</dbReference>
<dbReference type="RefSeq" id="WP_353947463.1">
    <property type="nucleotide sequence ID" value="NZ_CP159510.1"/>
</dbReference>
<dbReference type="PROSITE" id="PS00714">
    <property type="entry name" value="NA_DICARBOXYL_SYMP_2"/>
    <property type="match status" value="1"/>
</dbReference>
<evidence type="ECO:0000256" key="3">
    <source>
        <dbReference type="ARBA" id="ARBA00022475"/>
    </source>
</evidence>
<evidence type="ECO:0000256" key="5">
    <source>
        <dbReference type="ARBA" id="ARBA00022847"/>
    </source>
</evidence>
<dbReference type="AlphaFoldDB" id="A0AAU8IBR4"/>
<evidence type="ECO:0000256" key="1">
    <source>
        <dbReference type="ARBA" id="ARBA00004651"/>
    </source>
</evidence>
<sequence length="421" mass="44850">MKKFGLATQIFAGLILGIVVGAVFYGNETAMAILQPFGDIFIHLIKMIVIPIIVSALIVSIASVGDVKKLGKLGGKTIIYFEIITTLALGIGLISANVFHPGSGINLSSLSKGDISTYEQTARSSEQTGVVSHFVDIIPSNVFQSLAQGDLLPVIFFSVIFGIGVASIGRRGQPVLNFFEGTLEAMYWVTNLVMKFAAFGVFGLIGVNVARFGLSSLIPLGKLVLVIYGTMILFVLLVLGLIARAAGTRIFTLFRILKDELLLAFTTASSEAVLPRLMDKMVRFGCPKSITSFVVPTGYTFNLDGSAIYQSIAALFIAQIYGIHLSLGHQLTLLVILMLTSKGMAGVTGASFVVLLTTLGSMGLPLEGVAFIAGIDRILDMLRTVVNVVGNALASVVMSKSEGVFDQKKSEAYLLSQHKLA</sequence>
<reference evidence="9" key="1">
    <citation type="submission" date="2024-06" db="EMBL/GenBank/DDBJ databases">
        <authorList>
            <person name="Fan A."/>
            <person name="Zhang F.Y."/>
            <person name="Zhang L."/>
        </authorList>
    </citation>
    <scope>NUCLEOTIDE SEQUENCE</scope>
    <source>
        <strain evidence="9">Y61</strain>
    </source>
</reference>
<accession>A0AAU8IBR4</accession>
<feature type="transmembrane region" description="Helical" evidence="8">
    <location>
        <begin position="225"/>
        <end position="246"/>
    </location>
</feature>
<keyword evidence="4 8" id="KW-0812">Transmembrane</keyword>
<feature type="transmembrane region" description="Helical" evidence="8">
    <location>
        <begin position="77"/>
        <end position="99"/>
    </location>
</feature>
<dbReference type="GO" id="GO:0006835">
    <property type="term" value="P:dicarboxylic acid transport"/>
    <property type="evidence" value="ECO:0007669"/>
    <property type="project" value="TreeGrafter"/>
</dbReference>
<protein>
    <submittedName>
        <fullName evidence="9">Cation:dicarboxylase symporter family transporter</fullName>
    </submittedName>
</protein>
<dbReference type="PANTHER" id="PTHR42865:SF7">
    <property type="entry name" value="PROTON_GLUTAMATE-ASPARTATE SYMPORTER"/>
    <property type="match status" value="1"/>
</dbReference>
<dbReference type="InterPro" id="IPR036458">
    <property type="entry name" value="Na:dicarbo_symporter_sf"/>
</dbReference>
<keyword evidence="5" id="KW-0769">Symport</keyword>
<feature type="transmembrane region" description="Helical" evidence="8">
    <location>
        <begin position="185"/>
        <end position="205"/>
    </location>
</feature>
<dbReference type="SUPFAM" id="SSF118215">
    <property type="entry name" value="Proton glutamate symport protein"/>
    <property type="match status" value="1"/>
</dbReference>
<dbReference type="InterPro" id="IPR018107">
    <property type="entry name" value="Na-dicarboxylate_symporter_CS"/>
</dbReference>
<evidence type="ECO:0000256" key="7">
    <source>
        <dbReference type="ARBA" id="ARBA00023136"/>
    </source>
</evidence>
<dbReference type="FunFam" id="1.10.3860.10:FF:000001">
    <property type="entry name" value="C4-dicarboxylate transport protein"/>
    <property type="match status" value="1"/>
</dbReference>
<keyword evidence="2" id="KW-0813">Transport</keyword>
<feature type="transmembrane region" description="Helical" evidence="8">
    <location>
        <begin position="312"/>
        <end position="339"/>
    </location>
</feature>
<dbReference type="Pfam" id="PF00375">
    <property type="entry name" value="SDF"/>
    <property type="match status" value="1"/>
</dbReference>
<dbReference type="PROSITE" id="PS00713">
    <property type="entry name" value="NA_DICARBOXYL_SYMP_1"/>
    <property type="match status" value="1"/>
</dbReference>
<keyword evidence="7 8" id="KW-0472">Membrane</keyword>
<dbReference type="Gene3D" id="1.10.3860.10">
    <property type="entry name" value="Sodium:dicarboxylate symporter"/>
    <property type="match status" value="1"/>
</dbReference>
<evidence type="ECO:0000256" key="4">
    <source>
        <dbReference type="ARBA" id="ARBA00022692"/>
    </source>
</evidence>
<dbReference type="GO" id="GO:0015293">
    <property type="term" value="F:symporter activity"/>
    <property type="evidence" value="ECO:0007669"/>
    <property type="project" value="UniProtKB-KW"/>
</dbReference>
<keyword evidence="3" id="KW-1003">Cell membrane</keyword>
<feature type="transmembrane region" description="Helical" evidence="8">
    <location>
        <begin position="40"/>
        <end position="65"/>
    </location>
</feature>
<evidence type="ECO:0000256" key="8">
    <source>
        <dbReference type="SAM" id="Phobius"/>
    </source>
</evidence>
<evidence type="ECO:0000256" key="6">
    <source>
        <dbReference type="ARBA" id="ARBA00022989"/>
    </source>
</evidence>
<gene>
    <name evidence="9" type="ORF">ABNN70_07845</name>
</gene>
<evidence type="ECO:0000256" key="2">
    <source>
        <dbReference type="ARBA" id="ARBA00022448"/>
    </source>
</evidence>
<evidence type="ECO:0000313" key="9">
    <source>
        <dbReference type="EMBL" id="XCJ15649.1"/>
    </source>
</evidence>
<feature type="transmembrane region" description="Helical" evidence="8">
    <location>
        <begin position="151"/>
        <end position="169"/>
    </location>
</feature>
<dbReference type="GO" id="GO:0005886">
    <property type="term" value="C:plasma membrane"/>
    <property type="evidence" value="ECO:0007669"/>
    <property type="project" value="UniProtKB-SubCell"/>
</dbReference>
<dbReference type="PANTHER" id="PTHR42865">
    <property type="entry name" value="PROTON/GLUTAMATE-ASPARTATE SYMPORTER"/>
    <property type="match status" value="1"/>
</dbReference>
<name>A0AAU8IBR4_9BACL</name>
<keyword evidence="6 8" id="KW-1133">Transmembrane helix</keyword>
<organism evidence="9">
    <name type="scientific">Sporolactobacillus sp. Y61</name>
    <dbReference type="NCBI Taxonomy" id="3160863"/>
    <lineage>
        <taxon>Bacteria</taxon>
        <taxon>Bacillati</taxon>
        <taxon>Bacillota</taxon>
        <taxon>Bacilli</taxon>
        <taxon>Bacillales</taxon>
        <taxon>Sporolactobacillaceae</taxon>
        <taxon>Sporolactobacillus</taxon>
    </lineage>
</organism>
<dbReference type="EMBL" id="CP159510">
    <property type="protein sequence ID" value="XCJ15649.1"/>
    <property type="molecule type" value="Genomic_DNA"/>
</dbReference>
<proteinExistence type="predicted"/>
<comment type="subcellular location">
    <subcellularLocation>
        <location evidence="1">Cell membrane</location>
        <topology evidence="1">Multi-pass membrane protein</topology>
    </subcellularLocation>
</comment>
<dbReference type="InterPro" id="IPR001991">
    <property type="entry name" value="Na-dicarboxylate_symporter"/>
</dbReference>